<dbReference type="Proteomes" id="UP001345219">
    <property type="component" value="Chromosome 12"/>
</dbReference>
<comment type="caution">
    <text evidence="1">The sequence shown here is derived from an EMBL/GenBank/DDBJ whole genome shotgun (WGS) entry which is preliminary data.</text>
</comment>
<reference evidence="1 2" key="1">
    <citation type="journal article" date="2023" name="Hortic Res">
        <title>Pangenome of water caltrop reveals structural variations and asymmetric subgenome divergence after allopolyploidization.</title>
        <authorList>
            <person name="Zhang X."/>
            <person name="Chen Y."/>
            <person name="Wang L."/>
            <person name="Yuan Y."/>
            <person name="Fang M."/>
            <person name="Shi L."/>
            <person name="Lu R."/>
            <person name="Comes H.P."/>
            <person name="Ma Y."/>
            <person name="Chen Y."/>
            <person name="Huang G."/>
            <person name="Zhou Y."/>
            <person name="Zheng Z."/>
            <person name="Qiu Y."/>
        </authorList>
    </citation>
    <scope>NUCLEOTIDE SEQUENCE [LARGE SCALE GENOMIC DNA]</scope>
    <source>
        <tissue evidence="1">Roots</tissue>
    </source>
</reference>
<dbReference type="AlphaFoldDB" id="A0AAN7GWM7"/>
<organism evidence="1 2">
    <name type="scientific">Trapa incisa</name>
    <dbReference type="NCBI Taxonomy" id="236973"/>
    <lineage>
        <taxon>Eukaryota</taxon>
        <taxon>Viridiplantae</taxon>
        <taxon>Streptophyta</taxon>
        <taxon>Embryophyta</taxon>
        <taxon>Tracheophyta</taxon>
        <taxon>Spermatophyta</taxon>
        <taxon>Magnoliopsida</taxon>
        <taxon>eudicotyledons</taxon>
        <taxon>Gunneridae</taxon>
        <taxon>Pentapetalae</taxon>
        <taxon>rosids</taxon>
        <taxon>malvids</taxon>
        <taxon>Myrtales</taxon>
        <taxon>Lythraceae</taxon>
        <taxon>Trapa</taxon>
    </lineage>
</organism>
<keyword evidence="2" id="KW-1185">Reference proteome</keyword>
<sequence length="71" mass="7871">MTPSVSYSYSLSLSLLLDTPTSGILHSMNETYKLLLLRKLSAVFPIDVRFPGNLSGFGDYNPNRLTVPFFG</sequence>
<gene>
    <name evidence="1" type="ORF">SAY87_014351</name>
</gene>
<name>A0AAN7GWM7_9MYRT</name>
<proteinExistence type="predicted"/>
<dbReference type="EMBL" id="JAXIOK010000019">
    <property type="protein sequence ID" value="KAK4747765.1"/>
    <property type="molecule type" value="Genomic_DNA"/>
</dbReference>
<evidence type="ECO:0000313" key="1">
    <source>
        <dbReference type="EMBL" id="KAK4747765.1"/>
    </source>
</evidence>
<accession>A0AAN7GWM7</accession>
<evidence type="ECO:0000313" key="2">
    <source>
        <dbReference type="Proteomes" id="UP001345219"/>
    </source>
</evidence>
<protein>
    <submittedName>
        <fullName evidence="1">Uncharacterized protein</fullName>
    </submittedName>
</protein>